<evidence type="ECO:0000256" key="1">
    <source>
        <dbReference type="ARBA" id="ARBA00009570"/>
    </source>
</evidence>
<dbReference type="GO" id="GO:0019380">
    <property type="term" value="P:3-phenylpropionate catabolic process"/>
    <property type="evidence" value="ECO:0007669"/>
    <property type="project" value="TreeGrafter"/>
</dbReference>
<dbReference type="OrthoDB" id="3212009at2"/>
<gene>
    <name evidence="3" type="ORF">BHQ17_00510</name>
</gene>
<reference evidence="4" key="1">
    <citation type="submission" date="2016-09" db="EMBL/GenBank/DDBJ databases">
        <authorList>
            <person name="Greninger A.L."/>
            <person name="Jerome K.R."/>
            <person name="Mcnair B."/>
            <person name="Wallis C."/>
            <person name="Fang F."/>
        </authorList>
    </citation>
    <scope>NUCLEOTIDE SEQUENCE [LARGE SCALE GENOMIC DNA]</scope>
    <source>
        <strain evidence="4">M7</strain>
    </source>
</reference>
<dbReference type="RefSeq" id="WP_064928186.1">
    <property type="nucleotide sequence ID" value="NZ_MIGZ01000002.1"/>
</dbReference>
<dbReference type="CDD" id="cd00667">
    <property type="entry name" value="ring_hydroxylating_dioxygenases_beta"/>
    <property type="match status" value="1"/>
</dbReference>
<dbReference type="Proteomes" id="UP000094243">
    <property type="component" value="Unassembled WGS sequence"/>
</dbReference>
<dbReference type="Pfam" id="PF00866">
    <property type="entry name" value="Ring_hydroxyl_B"/>
    <property type="match status" value="1"/>
</dbReference>
<dbReference type="EMBL" id="MIGZ01000002">
    <property type="protein sequence ID" value="ODQ96523.1"/>
    <property type="molecule type" value="Genomic_DNA"/>
</dbReference>
<proteinExistence type="inferred from homology"/>
<sequence>MTSTRATMTTLDYATKDAIRDFLYYEAELLDDLRFGEWLEILDESIMYWAPVRTNRTFRDREFEWQEFGTSAYFEETHEFLEQRVRRLETHMAWAEEPASRTRHLITNVRIAAEANPGSYRVKSNFLVYRSRGERDQDVITGERRDVLVKADDCPAGFRLKHREIRFDMSTILVKNLSSFY</sequence>
<comment type="similarity">
    <text evidence="1">Belongs to the bacterial ring-hydroxylating dioxygenase beta subunit family.</text>
</comment>
<evidence type="ECO:0000256" key="2">
    <source>
        <dbReference type="ARBA" id="ARBA00023002"/>
    </source>
</evidence>
<dbReference type="Gene3D" id="3.10.450.50">
    <property type="match status" value="1"/>
</dbReference>
<evidence type="ECO:0000313" key="4">
    <source>
        <dbReference type="Proteomes" id="UP000094243"/>
    </source>
</evidence>
<keyword evidence="2" id="KW-0560">Oxidoreductase</keyword>
<dbReference type="PANTHER" id="PTHR41534:SF2">
    <property type="entry name" value="3-PHENYLPROPIONATE_CINNAMIC ACID DIOXYGENASE SUBUNIT BETA"/>
    <property type="match status" value="1"/>
</dbReference>
<keyword evidence="4" id="KW-1185">Reference proteome</keyword>
<organism evidence="3 4">
    <name type="scientific">Mycolicibacterium holsaticum</name>
    <dbReference type="NCBI Taxonomy" id="152142"/>
    <lineage>
        <taxon>Bacteria</taxon>
        <taxon>Bacillati</taxon>
        <taxon>Actinomycetota</taxon>
        <taxon>Actinomycetes</taxon>
        <taxon>Mycobacteriales</taxon>
        <taxon>Mycobacteriaceae</taxon>
        <taxon>Mycolicibacterium</taxon>
    </lineage>
</organism>
<dbReference type="PANTHER" id="PTHR41534">
    <property type="entry name" value="BLR3401 PROTEIN"/>
    <property type="match status" value="1"/>
</dbReference>
<accession>A0A1E3S2X6</accession>
<evidence type="ECO:0008006" key="5">
    <source>
        <dbReference type="Google" id="ProtNLM"/>
    </source>
</evidence>
<dbReference type="GO" id="GO:0016491">
    <property type="term" value="F:oxidoreductase activity"/>
    <property type="evidence" value="ECO:0007669"/>
    <property type="project" value="UniProtKB-KW"/>
</dbReference>
<name>A0A1E3S2X6_9MYCO</name>
<dbReference type="InterPro" id="IPR000391">
    <property type="entry name" value="Rng_hydr_dOase-bsu"/>
</dbReference>
<comment type="caution">
    <text evidence="3">The sequence shown here is derived from an EMBL/GenBank/DDBJ whole genome shotgun (WGS) entry which is preliminary data.</text>
</comment>
<dbReference type="SUPFAM" id="SSF54427">
    <property type="entry name" value="NTF2-like"/>
    <property type="match status" value="1"/>
</dbReference>
<dbReference type="NCBIfam" id="NF007479">
    <property type="entry name" value="PRK10069.1"/>
    <property type="match status" value="1"/>
</dbReference>
<dbReference type="InterPro" id="IPR032710">
    <property type="entry name" value="NTF2-like_dom_sf"/>
</dbReference>
<dbReference type="AlphaFoldDB" id="A0A1E3S2X6"/>
<evidence type="ECO:0000313" key="3">
    <source>
        <dbReference type="EMBL" id="ODQ96523.1"/>
    </source>
</evidence>
<protein>
    <recommendedName>
        <fullName evidence="5">Benzene 1,2-dioxygenase</fullName>
    </recommendedName>
</protein>